<gene>
    <name evidence="2" type="ORF">DERYTH_LOCUS248</name>
</gene>
<dbReference type="Proteomes" id="UP000789405">
    <property type="component" value="Unassembled WGS sequence"/>
</dbReference>
<protein>
    <submittedName>
        <fullName evidence="2">17458_t:CDS:1</fullName>
    </submittedName>
</protein>
<evidence type="ECO:0000256" key="1">
    <source>
        <dbReference type="SAM" id="MobiDB-lite"/>
    </source>
</evidence>
<name>A0A9N8VDI9_9GLOM</name>
<accession>A0A9N8VDI9</accession>
<evidence type="ECO:0000313" key="2">
    <source>
        <dbReference type="EMBL" id="CAG8446572.1"/>
    </source>
</evidence>
<proteinExistence type="predicted"/>
<sequence length="70" mass="8072">MPKTQFSSISVYWARDALITFAKKVGMQINNGLYYEMKRAREEWVNNSDGSSDCSLGQNYDRNNSVGQHY</sequence>
<reference evidence="2" key="1">
    <citation type="submission" date="2021-06" db="EMBL/GenBank/DDBJ databases">
        <authorList>
            <person name="Kallberg Y."/>
            <person name="Tangrot J."/>
            <person name="Rosling A."/>
        </authorList>
    </citation>
    <scope>NUCLEOTIDE SEQUENCE</scope>
    <source>
        <strain evidence="2">MA453B</strain>
    </source>
</reference>
<organism evidence="2 3">
    <name type="scientific">Dentiscutata erythropus</name>
    <dbReference type="NCBI Taxonomy" id="1348616"/>
    <lineage>
        <taxon>Eukaryota</taxon>
        <taxon>Fungi</taxon>
        <taxon>Fungi incertae sedis</taxon>
        <taxon>Mucoromycota</taxon>
        <taxon>Glomeromycotina</taxon>
        <taxon>Glomeromycetes</taxon>
        <taxon>Diversisporales</taxon>
        <taxon>Gigasporaceae</taxon>
        <taxon>Dentiscutata</taxon>
    </lineage>
</organism>
<evidence type="ECO:0000313" key="3">
    <source>
        <dbReference type="Proteomes" id="UP000789405"/>
    </source>
</evidence>
<dbReference type="EMBL" id="CAJVPY010000048">
    <property type="protein sequence ID" value="CAG8446572.1"/>
    <property type="molecule type" value="Genomic_DNA"/>
</dbReference>
<comment type="caution">
    <text evidence="2">The sequence shown here is derived from an EMBL/GenBank/DDBJ whole genome shotgun (WGS) entry which is preliminary data.</text>
</comment>
<feature type="region of interest" description="Disordered" evidence="1">
    <location>
        <begin position="46"/>
        <end position="70"/>
    </location>
</feature>
<dbReference type="AlphaFoldDB" id="A0A9N8VDI9"/>
<keyword evidence="3" id="KW-1185">Reference proteome</keyword>